<dbReference type="Gene3D" id="3.90.1150.10">
    <property type="entry name" value="Aspartate Aminotransferase, domain 1"/>
    <property type="match status" value="1"/>
</dbReference>
<dbReference type="Gene3D" id="1.10.10.10">
    <property type="entry name" value="Winged helix-like DNA-binding domain superfamily/Winged helix DNA-binding domain"/>
    <property type="match status" value="1"/>
</dbReference>
<reference evidence="7" key="1">
    <citation type="submission" date="2024-01" db="EMBL/GenBank/DDBJ databases">
        <title>First draft genome sequence data of TA4-1, the type strain of Gram-positive actinobacterium Streptomyces chiangmaiensis.</title>
        <authorList>
            <person name="Yasawong M."/>
            <person name="Nantapong N."/>
        </authorList>
    </citation>
    <scope>NUCLEOTIDE SEQUENCE</scope>
    <source>
        <strain evidence="7">TA4-1</strain>
    </source>
</reference>
<dbReference type="InterPro" id="IPR015421">
    <property type="entry name" value="PyrdxlP-dep_Trfase_major"/>
</dbReference>
<dbReference type="InterPro" id="IPR015422">
    <property type="entry name" value="PyrdxlP-dep_Trfase_small"/>
</dbReference>
<evidence type="ECO:0000256" key="5">
    <source>
        <dbReference type="ARBA" id="ARBA00023163"/>
    </source>
</evidence>
<evidence type="ECO:0000256" key="3">
    <source>
        <dbReference type="ARBA" id="ARBA00023015"/>
    </source>
</evidence>
<keyword evidence="5" id="KW-0804">Transcription</keyword>
<sequence length="446" mass="46983">MEDYRRIADRIAADIATGRLRPAQRLPPQRVFARRHGMAASTAARVYGELVRRGLVVGEVGRGTFVRAARVPTGRALAEPATTAPVNLELNYPSVPGQSELLAAGLASLLRPDVLAEATRTAPATGTPAAREAVAGLLATGGWHPDPERLLFAGNARQAIAGALAAVVPPGGRVGVERLTYPLVKEIASRLGIVLVPLAMDEQGLRPDALAAAHRSTPLSALYVQPTLHNPTSATTGEERRRQLADALRSLGLPVVEDRIWAFLCGREGGRPLAAYAPERTYVVDGLSKRVAPGLTVGFLVVPEGRGDQVAEALRSGGWTAGRFALEAAVRWIGDGTVERLVTVKQADARERGRLVVEHLDGFAVRADPRAYFAWWELPRPWRADPFVAAAADRGIAVTPGPAFAAGGGGAESAAAGCVRLGLASAPPTELARALRTLADVARTPP</sequence>
<dbReference type="GO" id="GO:0008483">
    <property type="term" value="F:transaminase activity"/>
    <property type="evidence" value="ECO:0007669"/>
    <property type="project" value="UniProtKB-KW"/>
</dbReference>
<dbReference type="CDD" id="cd00609">
    <property type="entry name" value="AAT_like"/>
    <property type="match status" value="1"/>
</dbReference>
<evidence type="ECO:0000259" key="6">
    <source>
        <dbReference type="PROSITE" id="PS50949"/>
    </source>
</evidence>
<comment type="caution">
    <text evidence="7">The sequence shown here is derived from an EMBL/GenBank/DDBJ whole genome shotgun (WGS) entry which is preliminary data.</text>
</comment>
<comment type="similarity">
    <text evidence="1">In the C-terminal section; belongs to the class-I pyridoxal-phosphate-dependent aminotransferase family.</text>
</comment>
<protein>
    <submittedName>
        <fullName evidence="7">PLP-dependent aminotransferase family protein</fullName>
    </submittedName>
</protein>
<dbReference type="PANTHER" id="PTHR46577:SF1">
    <property type="entry name" value="HTH-TYPE TRANSCRIPTIONAL REGULATORY PROTEIN GABR"/>
    <property type="match status" value="1"/>
</dbReference>
<evidence type="ECO:0000313" key="8">
    <source>
        <dbReference type="Proteomes" id="UP001333996"/>
    </source>
</evidence>
<feature type="domain" description="HTH gntR-type" evidence="6">
    <location>
        <begin position="1"/>
        <end position="69"/>
    </location>
</feature>
<dbReference type="RefSeq" id="WP_329512781.1">
    <property type="nucleotide sequence ID" value="NZ_BAAAYZ010000196.1"/>
</dbReference>
<dbReference type="Pfam" id="PF00392">
    <property type="entry name" value="GntR"/>
    <property type="match status" value="1"/>
</dbReference>
<dbReference type="InterPro" id="IPR000524">
    <property type="entry name" value="Tscrpt_reg_HTH_GntR"/>
</dbReference>
<dbReference type="InterPro" id="IPR051446">
    <property type="entry name" value="HTH_trans_reg/aminotransferase"/>
</dbReference>
<dbReference type="Proteomes" id="UP001333996">
    <property type="component" value="Unassembled WGS sequence"/>
</dbReference>
<dbReference type="SUPFAM" id="SSF46785">
    <property type="entry name" value="Winged helix' DNA-binding domain"/>
    <property type="match status" value="1"/>
</dbReference>
<evidence type="ECO:0000313" key="7">
    <source>
        <dbReference type="EMBL" id="MED7828439.1"/>
    </source>
</evidence>
<dbReference type="Pfam" id="PF00155">
    <property type="entry name" value="Aminotran_1_2"/>
    <property type="match status" value="1"/>
</dbReference>
<dbReference type="InterPro" id="IPR015424">
    <property type="entry name" value="PyrdxlP-dep_Trfase"/>
</dbReference>
<evidence type="ECO:0000256" key="1">
    <source>
        <dbReference type="ARBA" id="ARBA00005384"/>
    </source>
</evidence>
<keyword evidence="7" id="KW-0808">Transferase</keyword>
<keyword evidence="3" id="KW-0805">Transcription regulation</keyword>
<dbReference type="EMBL" id="JAYWVC010000385">
    <property type="protein sequence ID" value="MED7828439.1"/>
    <property type="molecule type" value="Genomic_DNA"/>
</dbReference>
<dbReference type="InterPro" id="IPR036388">
    <property type="entry name" value="WH-like_DNA-bd_sf"/>
</dbReference>
<dbReference type="InterPro" id="IPR036390">
    <property type="entry name" value="WH_DNA-bd_sf"/>
</dbReference>
<gene>
    <name evidence="7" type="ORF">VXC91_42955</name>
</gene>
<dbReference type="InterPro" id="IPR004839">
    <property type="entry name" value="Aminotransferase_I/II_large"/>
</dbReference>
<keyword evidence="2" id="KW-0663">Pyridoxal phosphate</keyword>
<dbReference type="CDD" id="cd07377">
    <property type="entry name" value="WHTH_GntR"/>
    <property type="match status" value="1"/>
</dbReference>
<dbReference type="PROSITE" id="PS50949">
    <property type="entry name" value="HTH_GNTR"/>
    <property type="match status" value="1"/>
</dbReference>
<evidence type="ECO:0000256" key="4">
    <source>
        <dbReference type="ARBA" id="ARBA00023125"/>
    </source>
</evidence>
<dbReference type="Gene3D" id="3.40.640.10">
    <property type="entry name" value="Type I PLP-dependent aspartate aminotransferase-like (Major domain)"/>
    <property type="match status" value="1"/>
</dbReference>
<keyword evidence="4" id="KW-0238">DNA-binding</keyword>
<keyword evidence="7" id="KW-0032">Aminotransferase</keyword>
<dbReference type="SMART" id="SM00345">
    <property type="entry name" value="HTH_GNTR"/>
    <property type="match status" value="1"/>
</dbReference>
<accession>A0ABU7FWX2</accession>
<dbReference type="PANTHER" id="PTHR46577">
    <property type="entry name" value="HTH-TYPE TRANSCRIPTIONAL REGULATORY PROTEIN GABR"/>
    <property type="match status" value="1"/>
</dbReference>
<keyword evidence="8" id="KW-1185">Reference proteome</keyword>
<evidence type="ECO:0000256" key="2">
    <source>
        <dbReference type="ARBA" id="ARBA00022898"/>
    </source>
</evidence>
<proteinExistence type="inferred from homology"/>
<name>A0ABU7FWX2_9ACTN</name>
<organism evidence="7 8">
    <name type="scientific">Streptomyces chiangmaiensis</name>
    <dbReference type="NCBI Taxonomy" id="766497"/>
    <lineage>
        <taxon>Bacteria</taxon>
        <taxon>Bacillati</taxon>
        <taxon>Actinomycetota</taxon>
        <taxon>Actinomycetes</taxon>
        <taxon>Kitasatosporales</taxon>
        <taxon>Streptomycetaceae</taxon>
        <taxon>Streptomyces</taxon>
    </lineage>
</organism>
<dbReference type="SUPFAM" id="SSF53383">
    <property type="entry name" value="PLP-dependent transferases"/>
    <property type="match status" value="1"/>
</dbReference>